<evidence type="ECO:0000313" key="3">
    <source>
        <dbReference type="Proteomes" id="UP000186817"/>
    </source>
</evidence>
<evidence type="ECO:0000313" key="2">
    <source>
        <dbReference type="EMBL" id="OLP89622.1"/>
    </source>
</evidence>
<gene>
    <name evidence="2" type="ORF">AK812_SmicGene28884</name>
</gene>
<dbReference type="Proteomes" id="UP000186817">
    <property type="component" value="Unassembled WGS sequence"/>
</dbReference>
<reference evidence="2 3" key="1">
    <citation type="submission" date="2016-02" db="EMBL/GenBank/DDBJ databases">
        <title>Genome analysis of coral dinoflagellate symbionts highlights evolutionary adaptations to a symbiotic lifestyle.</title>
        <authorList>
            <person name="Aranda M."/>
            <person name="Li Y."/>
            <person name="Liew Y.J."/>
            <person name="Baumgarten S."/>
            <person name="Simakov O."/>
            <person name="Wilson M."/>
            <person name="Piel J."/>
            <person name="Ashoor H."/>
            <person name="Bougouffa S."/>
            <person name="Bajic V.B."/>
            <person name="Ryu T."/>
            <person name="Ravasi T."/>
            <person name="Bayer T."/>
            <person name="Micklem G."/>
            <person name="Kim H."/>
            <person name="Bhak J."/>
            <person name="Lajeunesse T.C."/>
            <person name="Voolstra C.R."/>
        </authorList>
    </citation>
    <scope>NUCLEOTIDE SEQUENCE [LARGE SCALE GENOMIC DNA]</scope>
    <source>
        <strain evidence="2 3">CCMP2467</strain>
    </source>
</reference>
<name>A0A1Q9D370_SYMMI</name>
<sequence length="173" mass="19194">MARRGHIRRYDGRGPRLAYANTRIRRYAARRYAGPGENYADTPIRPENTPIRRSRSKYADTPITDPGGKYADTPIRRSDGAMDPGTDGAPLILKSELLPPLISEANTPICRYADPGRKYADTPVRRYAGNTPIRRYADTPIRVPPIWCPVALHDHTALACLPAEKQALASDGN</sequence>
<comment type="caution">
    <text evidence="2">The sequence shown here is derived from an EMBL/GenBank/DDBJ whole genome shotgun (WGS) entry which is preliminary data.</text>
</comment>
<evidence type="ECO:0000256" key="1">
    <source>
        <dbReference type="SAM" id="MobiDB-lite"/>
    </source>
</evidence>
<organism evidence="2 3">
    <name type="scientific">Symbiodinium microadriaticum</name>
    <name type="common">Dinoflagellate</name>
    <name type="synonym">Zooxanthella microadriatica</name>
    <dbReference type="NCBI Taxonomy" id="2951"/>
    <lineage>
        <taxon>Eukaryota</taxon>
        <taxon>Sar</taxon>
        <taxon>Alveolata</taxon>
        <taxon>Dinophyceae</taxon>
        <taxon>Suessiales</taxon>
        <taxon>Symbiodiniaceae</taxon>
        <taxon>Symbiodinium</taxon>
    </lineage>
</organism>
<proteinExistence type="predicted"/>
<dbReference type="AlphaFoldDB" id="A0A1Q9D370"/>
<accession>A0A1Q9D370</accession>
<dbReference type="EMBL" id="LSRX01000751">
    <property type="protein sequence ID" value="OLP89622.1"/>
    <property type="molecule type" value="Genomic_DNA"/>
</dbReference>
<protein>
    <submittedName>
        <fullName evidence="2">Uncharacterized protein</fullName>
    </submittedName>
</protein>
<feature type="region of interest" description="Disordered" evidence="1">
    <location>
        <begin position="38"/>
        <end position="83"/>
    </location>
</feature>
<keyword evidence="3" id="KW-1185">Reference proteome</keyword>